<evidence type="ECO:0000313" key="2">
    <source>
        <dbReference type="Proteomes" id="UP000305778"/>
    </source>
</evidence>
<sequence>MSAVEQLQELHGLLAFDFPAAPEEGGLPEPDSVAWRLSVAPEGGHGTTDFEELWERFLGAMDACRVRALIIGEWDALEGSDSGAAVQLLAAARDRLTALQAVFLGDVEGEEAEQCDVTPVLDAYPALRELGIRGGAGLRFPAVRHASLRTLGIEADGLPAEVVRGVAASELPALEYLELSLGAEECGGDYTADDLAPILAGDGLPALRHLGLAHSDLQDEIAIAVSSAPVVARLQSLDLSLGTLGDEGVEALLDGVPLTHLEWLDLRSEYIGADTAQRIRKALEPQGVEVDLSEPGRS</sequence>
<dbReference type="InterPro" id="IPR047722">
    <property type="entry name" value="STM4015-like"/>
</dbReference>
<accession>A0A4U0SB64</accession>
<organism evidence="1 2">
    <name type="scientific">Actinacidiphila oryziradicis</name>
    <dbReference type="NCBI Taxonomy" id="2571141"/>
    <lineage>
        <taxon>Bacteria</taxon>
        <taxon>Bacillati</taxon>
        <taxon>Actinomycetota</taxon>
        <taxon>Actinomycetes</taxon>
        <taxon>Kitasatosporales</taxon>
        <taxon>Streptomycetaceae</taxon>
        <taxon>Actinacidiphila</taxon>
    </lineage>
</organism>
<dbReference type="Proteomes" id="UP000305778">
    <property type="component" value="Unassembled WGS sequence"/>
</dbReference>
<dbReference type="SUPFAM" id="SSF52047">
    <property type="entry name" value="RNI-like"/>
    <property type="match status" value="1"/>
</dbReference>
<dbReference type="AlphaFoldDB" id="A0A4U0SB64"/>
<dbReference type="Gene3D" id="3.80.10.10">
    <property type="entry name" value="Ribonuclease Inhibitor"/>
    <property type="match status" value="1"/>
</dbReference>
<name>A0A4U0SB64_9ACTN</name>
<dbReference type="OrthoDB" id="9781345at2"/>
<protein>
    <submittedName>
        <fullName evidence="1">Leucine-rich repeat domain-containing protein</fullName>
    </submittedName>
</protein>
<dbReference type="InterPro" id="IPR032675">
    <property type="entry name" value="LRR_dom_sf"/>
</dbReference>
<dbReference type="RefSeq" id="WP_136727193.1">
    <property type="nucleotide sequence ID" value="NZ_SUMC01000036.1"/>
</dbReference>
<gene>
    <name evidence="1" type="ORF">FCI23_30585</name>
</gene>
<evidence type="ECO:0000313" key="1">
    <source>
        <dbReference type="EMBL" id="TKA06584.1"/>
    </source>
</evidence>
<dbReference type="NCBIfam" id="NF038076">
    <property type="entry name" value="fam_STM4015"/>
    <property type="match status" value="1"/>
</dbReference>
<proteinExistence type="predicted"/>
<dbReference type="EMBL" id="SUMC01000036">
    <property type="protein sequence ID" value="TKA06584.1"/>
    <property type="molecule type" value="Genomic_DNA"/>
</dbReference>
<reference evidence="1 2" key="1">
    <citation type="submission" date="2019-04" db="EMBL/GenBank/DDBJ databases">
        <title>Streptomyces oryziradicis sp. nov., a novel actinomycete isolated from rhizosphere soil of rice (Oryza sativa L.).</title>
        <authorList>
            <person name="Li C."/>
        </authorList>
    </citation>
    <scope>NUCLEOTIDE SEQUENCE [LARGE SCALE GENOMIC DNA]</scope>
    <source>
        <strain evidence="1 2">NEAU-C40</strain>
    </source>
</reference>
<keyword evidence="2" id="KW-1185">Reference proteome</keyword>
<comment type="caution">
    <text evidence="1">The sequence shown here is derived from an EMBL/GenBank/DDBJ whole genome shotgun (WGS) entry which is preliminary data.</text>
</comment>